<dbReference type="PANTHER" id="PTHR43525:SF1">
    <property type="entry name" value="PROTEIN MALY"/>
    <property type="match status" value="1"/>
</dbReference>
<dbReference type="Gene3D" id="3.40.640.10">
    <property type="entry name" value="Type I PLP-dependent aspartate aminotransferase-like (Major domain)"/>
    <property type="match status" value="1"/>
</dbReference>
<dbReference type="RefSeq" id="WP_115346088.1">
    <property type="nucleotide sequence ID" value="NZ_UGPG01000001.1"/>
</dbReference>
<feature type="domain" description="Aminotransferase class I/classII large" evidence="6">
    <location>
        <begin position="40"/>
        <end position="384"/>
    </location>
</feature>
<evidence type="ECO:0000256" key="5">
    <source>
        <dbReference type="ARBA" id="ARBA00037974"/>
    </source>
</evidence>
<dbReference type="EMBL" id="UGPG01000001">
    <property type="protein sequence ID" value="STY44824.1"/>
    <property type="molecule type" value="Genomic_DNA"/>
</dbReference>
<evidence type="ECO:0000256" key="3">
    <source>
        <dbReference type="ARBA" id="ARBA00022898"/>
    </source>
</evidence>
<gene>
    <name evidence="7" type="primary">malY</name>
    <name evidence="7" type="ORF">NCTC10815_02178</name>
</gene>
<proteinExistence type="inferred from homology"/>
<dbReference type="GO" id="GO:0047804">
    <property type="term" value="F:cysteine-S-conjugate beta-lyase activity"/>
    <property type="evidence" value="ECO:0007669"/>
    <property type="project" value="UniProtKB-EC"/>
</dbReference>
<reference evidence="7 8" key="1">
    <citation type="submission" date="2018-06" db="EMBL/GenBank/DDBJ databases">
        <authorList>
            <consortium name="Pathogen Informatics"/>
            <person name="Doyle S."/>
        </authorList>
    </citation>
    <scope>NUCLEOTIDE SEQUENCE [LARGE SCALE GENOMIC DNA]</scope>
    <source>
        <strain evidence="8">NCTC 10815</strain>
    </source>
</reference>
<evidence type="ECO:0000313" key="7">
    <source>
        <dbReference type="EMBL" id="STY44824.1"/>
    </source>
</evidence>
<dbReference type="Gene3D" id="3.90.1150.10">
    <property type="entry name" value="Aspartate Aminotransferase, domain 1"/>
    <property type="match status" value="1"/>
</dbReference>
<dbReference type="Proteomes" id="UP000254879">
    <property type="component" value="Unassembled WGS sequence"/>
</dbReference>
<organism evidence="7 8">
    <name type="scientific">Listeria grayi</name>
    <name type="common">Listeria murrayi</name>
    <dbReference type="NCBI Taxonomy" id="1641"/>
    <lineage>
        <taxon>Bacteria</taxon>
        <taxon>Bacillati</taxon>
        <taxon>Bacillota</taxon>
        <taxon>Bacilli</taxon>
        <taxon>Bacillales</taxon>
        <taxon>Listeriaceae</taxon>
        <taxon>Listeria</taxon>
    </lineage>
</organism>
<keyword evidence="7" id="KW-0032">Aminotransferase</keyword>
<name>A0A378MGC9_LISGR</name>
<evidence type="ECO:0000256" key="2">
    <source>
        <dbReference type="ARBA" id="ARBA00012224"/>
    </source>
</evidence>
<dbReference type="GO" id="GO:0008483">
    <property type="term" value="F:transaminase activity"/>
    <property type="evidence" value="ECO:0007669"/>
    <property type="project" value="UniProtKB-KW"/>
</dbReference>
<dbReference type="AlphaFoldDB" id="A0A378MGC9"/>
<dbReference type="InterPro" id="IPR015422">
    <property type="entry name" value="PyrdxlP-dep_Trfase_small"/>
</dbReference>
<dbReference type="InterPro" id="IPR051798">
    <property type="entry name" value="Class-II_PLP-Dep_Aminotrans"/>
</dbReference>
<evidence type="ECO:0000259" key="6">
    <source>
        <dbReference type="Pfam" id="PF00155"/>
    </source>
</evidence>
<dbReference type="PANTHER" id="PTHR43525">
    <property type="entry name" value="PROTEIN MALY"/>
    <property type="match status" value="1"/>
</dbReference>
<protein>
    <recommendedName>
        <fullName evidence="2">cysteine-S-conjugate beta-lyase</fullName>
        <ecNumber evidence="2">4.4.1.13</ecNumber>
    </recommendedName>
</protein>
<dbReference type="InterPro" id="IPR004839">
    <property type="entry name" value="Aminotransferase_I/II_large"/>
</dbReference>
<dbReference type="CDD" id="cd00609">
    <property type="entry name" value="AAT_like"/>
    <property type="match status" value="1"/>
</dbReference>
<sequence>MTDFNEIIDRTGTFSTQWDYVQDRFGVAGLLPFTISDTDFKLPAETITVLEKAVHKGVFGYTRWNHHAFKSSVTHWFQTRFKAATQEDWVVYSPSVIYSLSALLPIVSSPQDKVMTFTPCYDAFFATIRDNDRELVEFPLTDTNHRYTIDFEKLEKAFQSERITIFLLCSPHNPTGRVWTQAELTKLTALCAEYQVFLISDEIHMDIVRAGQKHIPITEFCEEMHANIALLSSSSKTFNTPALICSYALIPDETVRDGFLQTLKQKNGLSSISYLGMLAQIDCYQNQAAWLDDLCKHMDQEMLYLKQEINALDGFSFIIPEASYLAWIHADPQLYPMASLQEQLINIGKVAIMRGDTYGADGAAYLRMNIGTNHAKIADGIARIRQAIGSN</sequence>
<evidence type="ECO:0000256" key="4">
    <source>
        <dbReference type="ARBA" id="ARBA00023239"/>
    </source>
</evidence>
<dbReference type="EC" id="4.4.1.13" evidence="2"/>
<evidence type="ECO:0000256" key="1">
    <source>
        <dbReference type="ARBA" id="ARBA00001933"/>
    </source>
</evidence>
<accession>A0A378MGC9</accession>
<dbReference type="SUPFAM" id="SSF53383">
    <property type="entry name" value="PLP-dependent transferases"/>
    <property type="match status" value="1"/>
</dbReference>
<dbReference type="Pfam" id="PF00155">
    <property type="entry name" value="Aminotran_1_2"/>
    <property type="match status" value="1"/>
</dbReference>
<keyword evidence="3" id="KW-0663">Pyridoxal phosphate</keyword>
<dbReference type="InterPro" id="IPR015421">
    <property type="entry name" value="PyrdxlP-dep_Trfase_major"/>
</dbReference>
<dbReference type="GO" id="GO:0030170">
    <property type="term" value="F:pyridoxal phosphate binding"/>
    <property type="evidence" value="ECO:0007669"/>
    <property type="project" value="InterPro"/>
</dbReference>
<comment type="similarity">
    <text evidence="5">Belongs to the class-II pyridoxal-phosphate-dependent aminotransferase family. MalY/PatB cystathionine beta-lyase subfamily.</text>
</comment>
<keyword evidence="7" id="KW-0808">Transferase</keyword>
<dbReference type="InterPro" id="IPR015424">
    <property type="entry name" value="PyrdxlP-dep_Trfase"/>
</dbReference>
<comment type="cofactor">
    <cofactor evidence="1">
        <name>pyridoxal 5'-phosphate</name>
        <dbReference type="ChEBI" id="CHEBI:597326"/>
    </cofactor>
</comment>
<keyword evidence="4" id="KW-0456">Lyase</keyword>
<evidence type="ECO:0000313" key="8">
    <source>
        <dbReference type="Proteomes" id="UP000254879"/>
    </source>
</evidence>